<sequence>MTQLSPSFTGKKGYALFSLLFLGFSASAATDAEKPTEETMTVNADVAQADKNVTEGYQPLSTSTATLTSMPMLDIPQVVNTVSDQVLSDQHATTLDEALYNVANVVQTNTLGGTQDAFTRRGFGANRDGSIMTNGLRTVLPRSFNAATSRVEVLKGPASTLYGILDPGGLINVVTKRPEQHFSGEISATSSSFGGGTGQIDVTGPIEGTRLAYRLVGEYQHEDYWRNFGKEQSSFIAPSLTWFGDNTTVNVAYSHRNYRTPFDRGTIFDLDTGHAVNVPRKVRFDEPFNETNGESDLAQLNAEYRLNSEWTARFDYSFSQDKYDDNQARVTAYDSSTGDLTRRVDATQGSTQRMHSTRADLQGNVVIGGFYNEILTGVSYENYDLLRTDMIRCSNVKGFNIYNPVYGTVGKCTTVSQSDSDQRTKQENYATYVQDALYLTDKWIAVAGARYQYYTLYAGKGRPFNVNTDSRDEKLTPKFGLVYKLSPSVSLFGNVSQAFMPQSSIASNIGNLPPEESTAYELGAKFDLFDGVTANIALFDIHKKNVLYTEEIGNETVAKTAGKVRSRGLEVDVAGSLTENMNVIASYGYTDAKVLEDPDYAGTPLPNVPRHTGSLFLTWDFHNVIDSNTLTIGGGGHAASRRSGTNGADYYLPGYAVADAFAAYKMKLKYPVTLQVNVKNLFDKTYYTSSIGTNNLSNQIGDPREVQFTVKMTF</sequence>
<evidence type="ECO:0000313" key="20">
    <source>
        <dbReference type="EMBL" id="MEO3988527.1"/>
    </source>
</evidence>
<dbReference type="RefSeq" id="WP_347794337.1">
    <property type="nucleotide sequence ID" value="NZ_JAYMYY010000001.1"/>
</dbReference>
<feature type="domain" description="TonB-dependent receptor-like beta-barrel" evidence="18">
    <location>
        <begin position="241"/>
        <end position="681"/>
    </location>
</feature>
<evidence type="ECO:0000256" key="5">
    <source>
        <dbReference type="ARBA" id="ARBA00022496"/>
    </source>
</evidence>
<keyword evidence="4 14" id="KW-1134">Transmembrane beta strand</keyword>
<evidence type="ECO:0000256" key="4">
    <source>
        <dbReference type="ARBA" id="ARBA00022452"/>
    </source>
</evidence>
<evidence type="ECO:0000256" key="15">
    <source>
        <dbReference type="PROSITE-ProRule" id="PRU10144"/>
    </source>
</evidence>
<evidence type="ECO:0000256" key="12">
    <source>
        <dbReference type="ARBA" id="ARBA00023170"/>
    </source>
</evidence>
<proteinExistence type="inferred from homology"/>
<evidence type="ECO:0000256" key="6">
    <source>
        <dbReference type="ARBA" id="ARBA00022692"/>
    </source>
</evidence>
<keyword evidence="5" id="KW-0410">Iron transport</keyword>
<dbReference type="PROSITE" id="PS52016">
    <property type="entry name" value="TONB_DEPENDENT_REC_3"/>
    <property type="match status" value="1"/>
</dbReference>
<protein>
    <submittedName>
        <fullName evidence="20">TonB-dependent siderophore receptor</fullName>
    </submittedName>
</protein>
<evidence type="ECO:0000256" key="11">
    <source>
        <dbReference type="ARBA" id="ARBA00023136"/>
    </source>
</evidence>
<dbReference type="Pfam" id="PF00593">
    <property type="entry name" value="TonB_dep_Rec_b-barrel"/>
    <property type="match status" value="1"/>
</dbReference>
<keyword evidence="11 14" id="KW-0472">Membrane</keyword>
<dbReference type="Proteomes" id="UP001444146">
    <property type="component" value="Unassembled WGS sequence"/>
</dbReference>
<keyword evidence="9" id="KW-0406">Ion transport</keyword>
<dbReference type="Gene3D" id="2.170.130.10">
    <property type="entry name" value="TonB-dependent receptor, plug domain"/>
    <property type="match status" value="1"/>
</dbReference>
<name>A0ABV0HEJ4_9ENTR</name>
<keyword evidence="6 14" id="KW-0812">Transmembrane</keyword>
<comment type="similarity">
    <text evidence="2 14 16">Belongs to the TonB-dependent receptor family.</text>
</comment>
<evidence type="ECO:0000256" key="1">
    <source>
        <dbReference type="ARBA" id="ARBA00004571"/>
    </source>
</evidence>
<gene>
    <name evidence="20" type="ORF">VSR74_01605</name>
</gene>
<dbReference type="InterPro" id="IPR000531">
    <property type="entry name" value="Beta-barrel_TonB"/>
</dbReference>
<dbReference type="NCBIfam" id="TIGR01783">
    <property type="entry name" value="TonB-siderophor"/>
    <property type="match status" value="1"/>
</dbReference>
<feature type="domain" description="TonB-dependent receptor plug" evidence="19">
    <location>
        <begin position="73"/>
        <end position="169"/>
    </location>
</feature>
<dbReference type="CDD" id="cd01347">
    <property type="entry name" value="ligand_gated_channel"/>
    <property type="match status" value="1"/>
</dbReference>
<reference evidence="20 21" key="1">
    <citation type="submission" date="2024-01" db="EMBL/GenBank/DDBJ databases">
        <title>Pseudocitrobacter sp. Endophytic strain Cyp-38L.</title>
        <authorList>
            <person name="Amer M.A."/>
            <person name="Hamed S.M."/>
        </authorList>
    </citation>
    <scope>NUCLEOTIDE SEQUENCE [LARGE SCALE GENOMIC DNA]</scope>
    <source>
        <strain evidence="20 21">Cyp38S</strain>
    </source>
</reference>
<dbReference type="InterPro" id="IPR010105">
    <property type="entry name" value="TonB_sidphr_rcpt"/>
</dbReference>
<dbReference type="PANTHER" id="PTHR32552">
    <property type="entry name" value="FERRICHROME IRON RECEPTOR-RELATED"/>
    <property type="match status" value="1"/>
</dbReference>
<evidence type="ECO:0000313" key="21">
    <source>
        <dbReference type="Proteomes" id="UP001444146"/>
    </source>
</evidence>
<dbReference type="InterPro" id="IPR039426">
    <property type="entry name" value="TonB-dep_rcpt-like"/>
</dbReference>
<keyword evidence="13 14" id="KW-0998">Cell outer membrane</keyword>
<keyword evidence="3 14" id="KW-0813">Transport</keyword>
<keyword evidence="8" id="KW-0408">Iron</keyword>
<evidence type="ECO:0000256" key="9">
    <source>
        <dbReference type="ARBA" id="ARBA00023065"/>
    </source>
</evidence>
<keyword evidence="21" id="KW-1185">Reference proteome</keyword>
<evidence type="ECO:0000259" key="18">
    <source>
        <dbReference type="Pfam" id="PF00593"/>
    </source>
</evidence>
<dbReference type="PANTHER" id="PTHR32552:SF85">
    <property type="entry name" value="BLL7968 PROTEIN"/>
    <property type="match status" value="1"/>
</dbReference>
<comment type="subcellular location">
    <subcellularLocation>
        <location evidence="1 14">Cell outer membrane</location>
        <topology evidence="1 14">Multi-pass membrane protein</topology>
    </subcellularLocation>
</comment>
<evidence type="ECO:0000256" key="8">
    <source>
        <dbReference type="ARBA" id="ARBA00023004"/>
    </source>
</evidence>
<comment type="caution">
    <text evidence="20">The sequence shown here is derived from an EMBL/GenBank/DDBJ whole genome shotgun (WGS) entry which is preliminary data.</text>
</comment>
<keyword evidence="10 16" id="KW-0798">TonB box</keyword>
<evidence type="ECO:0000256" key="7">
    <source>
        <dbReference type="ARBA" id="ARBA00022729"/>
    </source>
</evidence>
<dbReference type="InterPro" id="IPR036942">
    <property type="entry name" value="Beta-barrel_TonB_sf"/>
</dbReference>
<evidence type="ECO:0000256" key="13">
    <source>
        <dbReference type="ARBA" id="ARBA00023237"/>
    </source>
</evidence>
<feature type="signal peptide" evidence="17">
    <location>
        <begin position="1"/>
        <end position="28"/>
    </location>
</feature>
<dbReference type="EMBL" id="JAYMYY010000001">
    <property type="protein sequence ID" value="MEO3988527.1"/>
    <property type="molecule type" value="Genomic_DNA"/>
</dbReference>
<keyword evidence="12 20" id="KW-0675">Receptor</keyword>
<evidence type="ECO:0000256" key="2">
    <source>
        <dbReference type="ARBA" id="ARBA00009810"/>
    </source>
</evidence>
<dbReference type="SUPFAM" id="SSF56935">
    <property type="entry name" value="Porins"/>
    <property type="match status" value="1"/>
</dbReference>
<evidence type="ECO:0000256" key="10">
    <source>
        <dbReference type="ARBA" id="ARBA00023077"/>
    </source>
</evidence>
<dbReference type="InterPro" id="IPR010917">
    <property type="entry name" value="TonB_rcpt_CS"/>
</dbReference>
<evidence type="ECO:0000256" key="17">
    <source>
        <dbReference type="SAM" id="SignalP"/>
    </source>
</evidence>
<dbReference type="Gene3D" id="2.40.170.20">
    <property type="entry name" value="TonB-dependent receptor, beta-barrel domain"/>
    <property type="match status" value="1"/>
</dbReference>
<feature type="short sequence motif" description="TonB C-terminal box" evidence="15">
    <location>
        <begin position="697"/>
        <end position="714"/>
    </location>
</feature>
<dbReference type="Pfam" id="PF07715">
    <property type="entry name" value="Plug"/>
    <property type="match status" value="1"/>
</dbReference>
<organism evidence="20 21">
    <name type="scientific">Pseudocitrobacter cyperus</name>
    <dbReference type="NCBI Taxonomy" id="3112843"/>
    <lineage>
        <taxon>Bacteria</taxon>
        <taxon>Pseudomonadati</taxon>
        <taxon>Pseudomonadota</taxon>
        <taxon>Gammaproteobacteria</taxon>
        <taxon>Enterobacterales</taxon>
        <taxon>Enterobacteriaceae</taxon>
        <taxon>Pseudocitrobacter</taxon>
    </lineage>
</organism>
<evidence type="ECO:0000256" key="14">
    <source>
        <dbReference type="PROSITE-ProRule" id="PRU01360"/>
    </source>
</evidence>
<evidence type="ECO:0000256" key="16">
    <source>
        <dbReference type="RuleBase" id="RU003357"/>
    </source>
</evidence>
<feature type="chain" id="PRO_5045649988" evidence="17">
    <location>
        <begin position="29"/>
        <end position="714"/>
    </location>
</feature>
<evidence type="ECO:0000256" key="3">
    <source>
        <dbReference type="ARBA" id="ARBA00022448"/>
    </source>
</evidence>
<keyword evidence="7 17" id="KW-0732">Signal</keyword>
<dbReference type="InterPro" id="IPR012910">
    <property type="entry name" value="Plug_dom"/>
</dbReference>
<accession>A0ABV0HEJ4</accession>
<dbReference type="InterPro" id="IPR037066">
    <property type="entry name" value="Plug_dom_sf"/>
</dbReference>
<evidence type="ECO:0000259" key="19">
    <source>
        <dbReference type="Pfam" id="PF07715"/>
    </source>
</evidence>
<dbReference type="PROSITE" id="PS01156">
    <property type="entry name" value="TONB_DEPENDENT_REC_2"/>
    <property type="match status" value="1"/>
</dbReference>